<dbReference type="GO" id="GO:0008061">
    <property type="term" value="F:chitin binding"/>
    <property type="evidence" value="ECO:0007669"/>
    <property type="project" value="InterPro"/>
</dbReference>
<dbReference type="InterPro" id="IPR050314">
    <property type="entry name" value="Glycosyl_Hydrlase_18"/>
</dbReference>
<organism evidence="7">
    <name type="scientific">Anthurium amnicola</name>
    <dbReference type="NCBI Taxonomy" id="1678845"/>
    <lineage>
        <taxon>Eukaryota</taxon>
        <taxon>Viridiplantae</taxon>
        <taxon>Streptophyta</taxon>
        <taxon>Embryophyta</taxon>
        <taxon>Tracheophyta</taxon>
        <taxon>Spermatophyta</taxon>
        <taxon>Magnoliopsida</taxon>
        <taxon>Liliopsida</taxon>
        <taxon>Araceae</taxon>
        <taxon>Pothoideae</taxon>
        <taxon>Potheae</taxon>
        <taxon>Anthurium</taxon>
    </lineage>
</organism>
<reference evidence="7" key="1">
    <citation type="submission" date="2015-07" db="EMBL/GenBank/DDBJ databases">
        <title>Transcriptome Assembly of Anthurium amnicola.</title>
        <authorList>
            <person name="Suzuki J."/>
        </authorList>
    </citation>
    <scope>NUCLEOTIDE SEQUENCE</scope>
</reference>
<dbReference type="PROSITE" id="PS51910">
    <property type="entry name" value="GH18_2"/>
    <property type="match status" value="1"/>
</dbReference>
<evidence type="ECO:0000256" key="1">
    <source>
        <dbReference type="ARBA" id="ARBA00008682"/>
    </source>
</evidence>
<dbReference type="EMBL" id="GDJX01015015">
    <property type="protein sequence ID" value="JAT52921.1"/>
    <property type="molecule type" value="Transcribed_RNA"/>
</dbReference>
<sequence>QHYKVEYKFSATGEQTAAARENTLPHRGTLTMAPGILPFLLAALLSLRVSAAQSAVKAAYWFPESGFPVSGINAGLFTHLFCAFADVDPASYRVTIATSKASAFSTFTSTVRRSNPSVATLLSIGGGGNPPPAPTLAAMASGAASRKAFVDSSIQAARSNGFSGLDLDWEYPRTATDMANLVVLLREWRTAAAAEATRTGRTRLLLTAAVYYSSQLNSVDYPAGSIARNLDWINVMSYDYYTPSWRRVTSAHAALYDDSSQVSTSAGVGDWTSAGVPSRKIVMGIPFYGYAWTLLDPGNHGLGAPATNGTTGPGIAADGSVAYHDIRAFIQSSGATTVYDGDTVVDYCYAGTTWIGYVDVEAIDDMMTYAKDNGLLGYFAWSVSGDNNWTLSARAFSRWG</sequence>
<proteinExistence type="inferred from homology"/>
<dbReference type="FunFam" id="3.10.50.10:FF:000003">
    <property type="entry name" value="Class V chitinase CHIT5b"/>
    <property type="match status" value="1"/>
</dbReference>
<dbReference type="PANTHER" id="PTHR11177">
    <property type="entry name" value="CHITINASE"/>
    <property type="match status" value="1"/>
</dbReference>
<dbReference type="Gene3D" id="3.10.50.10">
    <property type="match status" value="1"/>
</dbReference>
<evidence type="ECO:0000313" key="7">
    <source>
        <dbReference type="EMBL" id="JAT52921.1"/>
    </source>
</evidence>
<keyword evidence="3" id="KW-0378">Hydrolase</keyword>
<accession>A0A1D1YE57</accession>
<dbReference type="GO" id="GO:0005576">
    <property type="term" value="C:extracellular region"/>
    <property type="evidence" value="ECO:0007669"/>
    <property type="project" value="TreeGrafter"/>
</dbReference>
<dbReference type="GO" id="GO:0006032">
    <property type="term" value="P:chitin catabolic process"/>
    <property type="evidence" value="ECO:0007669"/>
    <property type="project" value="TreeGrafter"/>
</dbReference>
<keyword evidence="2" id="KW-0732">Signal</keyword>
<comment type="similarity">
    <text evidence="1">Belongs to the glycosyl hydrolase 18 family. Chitinase class V subfamily.</text>
</comment>
<dbReference type="GO" id="GO:0004568">
    <property type="term" value="F:chitinase activity"/>
    <property type="evidence" value="ECO:0007669"/>
    <property type="project" value="TreeGrafter"/>
</dbReference>
<feature type="domain" description="GH18" evidence="6">
    <location>
        <begin position="55"/>
        <end position="400"/>
    </location>
</feature>
<feature type="non-terminal residue" evidence="7">
    <location>
        <position position="1"/>
    </location>
</feature>
<keyword evidence="4" id="KW-0325">Glycoprotein</keyword>
<gene>
    <name evidence="7" type="primary">CHIT1_2</name>
    <name evidence="7" type="ORF">g.113435</name>
</gene>
<dbReference type="InterPro" id="IPR029070">
    <property type="entry name" value="Chitinase_insertion_sf"/>
</dbReference>
<dbReference type="AlphaFoldDB" id="A0A1D1YE57"/>
<dbReference type="SUPFAM" id="SSF51445">
    <property type="entry name" value="(Trans)glycosidases"/>
    <property type="match status" value="1"/>
</dbReference>
<dbReference type="GO" id="GO:0005975">
    <property type="term" value="P:carbohydrate metabolic process"/>
    <property type="evidence" value="ECO:0007669"/>
    <property type="project" value="InterPro"/>
</dbReference>
<dbReference type="Pfam" id="PF00704">
    <property type="entry name" value="Glyco_hydro_18"/>
    <property type="match status" value="1"/>
</dbReference>
<evidence type="ECO:0000256" key="4">
    <source>
        <dbReference type="ARBA" id="ARBA00023180"/>
    </source>
</evidence>
<keyword evidence="5" id="KW-0326">Glycosidase</keyword>
<evidence type="ECO:0000256" key="5">
    <source>
        <dbReference type="ARBA" id="ARBA00023295"/>
    </source>
</evidence>
<protein>
    <submittedName>
        <fullName evidence="7">Chitotriosidase-1</fullName>
    </submittedName>
</protein>
<dbReference type="Gene3D" id="3.20.20.80">
    <property type="entry name" value="Glycosidases"/>
    <property type="match status" value="1"/>
</dbReference>
<name>A0A1D1YE57_9ARAE</name>
<dbReference type="InterPro" id="IPR017853">
    <property type="entry name" value="GH"/>
</dbReference>
<dbReference type="SMART" id="SM00636">
    <property type="entry name" value="Glyco_18"/>
    <property type="match status" value="1"/>
</dbReference>
<dbReference type="InterPro" id="IPR011583">
    <property type="entry name" value="Chitinase_II/V-like_cat"/>
</dbReference>
<dbReference type="PANTHER" id="PTHR11177:SF383">
    <property type="entry name" value="GLYCOSYL HYDROLASE FAMILY PROTEIN WITH CHITINASE INSERTION DOMAIN-CONTAINING PROTEIN"/>
    <property type="match status" value="1"/>
</dbReference>
<dbReference type="InterPro" id="IPR001223">
    <property type="entry name" value="Glyco_hydro18_cat"/>
</dbReference>
<evidence type="ECO:0000256" key="2">
    <source>
        <dbReference type="ARBA" id="ARBA00022729"/>
    </source>
</evidence>
<evidence type="ECO:0000256" key="3">
    <source>
        <dbReference type="ARBA" id="ARBA00022801"/>
    </source>
</evidence>
<dbReference type="SUPFAM" id="SSF54556">
    <property type="entry name" value="Chitinase insertion domain"/>
    <property type="match status" value="1"/>
</dbReference>
<dbReference type="CDD" id="cd02879">
    <property type="entry name" value="GH18_plant_chitinase_class_V"/>
    <property type="match status" value="1"/>
</dbReference>
<evidence type="ECO:0000259" key="6">
    <source>
        <dbReference type="PROSITE" id="PS51910"/>
    </source>
</evidence>